<protein>
    <submittedName>
        <fullName evidence="1">Caffeic acid 3-O-methyltransferase</fullName>
    </submittedName>
</protein>
<comment type="caution">
    <text evidence="1">The sequence shown here is derived from an EMBL/GenBank/DDBJ whole genome shotgun (WGS) entry which is preliminary data.</text>
</comment>
<evidence type="ECO:0000313" key="2">
    <source>
        <dbReference type="Proteomes" id="UP001060215"/>
    </source>
</evidence>
<keyword evidence="2" id="KW-1185">Reference proteome</keyword>
<dbReference type="Proteomes" id="UP001060215">
    <property type="component" value="Chromosome 3"/>
</dbReference>
<accession>A0ACC0INA2</accession>
<dbReference type="EMBL" id="CM045760">
    <property type="protein sequence ID" value="KAI8026533.1"/>
    <property type="molecule type" value="Genomic_DNA"/>
</dbReference>
<sequence length="213" mass="23754">MIVMATENGTIPTMMSSGSWEKRAIESRQKKMKAREEKQQFDGVNGNSGVRDRLTAFGLLFAVDVVVDRDNTRVDPLFSLRCLWEFHFDAGVEHVGADMFESVPKGDAIFMKWILHDWSDNHCLKLLQNSDTAHTAPPDNGKVIVVEGMIPVIPDTGAASKSICQIDLVMMTQIPGGKERTQNEFLALAIGAGFTGISLECFTCNFWVMEFYK</sequence>
<gene>
    <name evidence="1" type="ORF">LOK49_LG02G00024</name>
</gene>
<organism evidence="1 2">
    <name type="scientific">Camellia lanceoleosa</name>
    <dbReference type="NCBI Taxonomy" id="1840588"/>
    <lineage>
        <taxon>Eukaryota</taxon>
        <taxon>Viridiplantae</taxon>
        <taxon>Streptophyta</taxon>
        <taxon>Embryophyta</taxon>
        <taxon>Tracheophyta</taxon>
        <taxon>Spermatophyta</taxon>
        <taxon>Magnoliopsida</taxon>
        <taxon>eudicotyledons</taxon>
        <taxon>Gunneridae</taxon>
        <taxon>Pentapetalae</taxon>
        <taxon>asterids</taxon>
        <taxon>Ericales</taxon>
        <taxon>Theaceae</taxon>
        <taxon>Camellia</taxon>
    </lineage>
</organism>
<evidence type="ECO:0000313" key="1">
    <source>
        <dbReference type="EMBL" id="KAI8026533.1"/>
    </source>
</evidence>
<reference evidence="1 2" key="1">
    <citation type="journal article" date="2022" name="Plant J.">
        <title>Chromosome-level genome of Camellia lanceoleosa provides a valuable resource for understanding genome evolution and self-incompatibility.</title>
        <authorList>
            <person name="Gong W."/>
            <person name="Xiao S."/>
            <person name="Wang L."/>
            <person name="Liao Z."/>
            <person name="Chang Y."/>
            <person name="Mo W."/>
            <person name="Hu G."/>
            <person name="Li W."/>
            <person name="Zhao G."/>
            <person name="Zhu H."/>
            <person name="Hu X."/>
            <person name="Ji K."/>
            <person name="Xiang X."/>
            <person name="Song Q."/>
            <person name="Yuan D."/>
            <person name="Jin S."/>
            <person name="Zhang L."/>
        </authorList>
    </citation>
    <scope>NUCLEOTIDE SEQUENCE [LARGE SCALE GENOMIC DNA]</scope>
    <source>
        <strain evidence="1">SQ_2022a</strain>
    </source>
</reference>
<proteinExistence type="predicted"/>
<name>A0ACC0INA2_9ERIC</name>